<protein>
    <submittedName>
        <fullName evidence="2">ABC transporter permease</fullName>
    </submittedName>
</protein>
<dbReference type="Proteomes" id="UP000308444">
    <property type="component" value="Unassembled WGS sequence"/>
</dbReference>
<gene>
    <name evidence="2" type="ORF">FC695_08435</name>
</gene>
<accession>A0A9X9ACI9</accession>
<dbReference type="AlphaFoldDB" id="A0A9X9ACI9"/>
<feature type="transmembrane region" description="Helical" evidence="1">
    <location>
        <begin position="20"/>
        <end position="36"/>
    </location>
</feature>
<evidence type="ECO:0000313" key="2">
    <source>
        <dbReference type="EMBL" id="TKJ05578.1"/>
    </source>
</evidence>
<evidence type="ECO:0000313" key="3">
    <source>
        <dbReference type="Proteomes" id="UP000308444"/>
    </source>
</evidence>
<keyword evidence="1" id="KW-0472">Membrane</keyword>
<proteinExistence type="predicted"/>
<keyword evidence="1" id="KW-1133">Transmembrane helix</keyword>
<feature type="non-terminal residue" evidence="2">
    <location>
        <position position="37"/>
    </location>
</feature>
<comment type="caution">
    <text evidence="2">The sequence shown here is derived from an EMBL/GenBank/DDBJ whole genome shotgun (WGS) entry which is preliminary data.</text>
</comment>
<sequence length="37" mass="4350">MNIFNIAIMHIKRDFRDVRTLVFMLAFPIVLMLVLGT</sequence>
<reference evidence="2 3" key="1">
    <citation type="journal article" date="2019" name="Environ. Microbiol.">
        <title>An active ?-lactamase is a part of an orchestrated cell wall stress resistance network of Bacillus subtilis and related rhizosphere species.</title>
        <authorList>
            <person name="Bucher T."/>
            <person name="Keren-Paz A."/>
            <person name="Hausser J."/>
            <person name="Olender T."/>
            <person name="Cytryn E."/>
            <person name="Kolodkin-Gal I."/>
        </authorList>
    </citation>
    <scope>NUCLEOTIDE SEQUENCE [LARGE SCALE GENOMIC DNA]</scope>
    <source>
        <strain evidence="2 3">I32</strain>
    </source>
</reference>
<name>A0A9X9ACI9_BACCE</name>
<evidence type="ECO:0000256" key="1">
    <source>
        <dbReference type="SAM" id="Phobius"/>
    </source>
</evidence>
<organism evidence="2 3">
    <name type="scientific">Bacillus cereus</name>
    <dbReference type="NCBI Taxonomy" id="1396"/>
    <lineage>
        <taxon>Bacteria</taxon>
        <taxon>Bacillati</taxon>
        <taxon>Bacillota</taxon>
        <taxon>Bacilli</taxon>
        <taxon>Bacillales</taxon>
        <taxon>Bacillaceae</taxon>
        <taxon>Bacillus</taxon>
        <taxon>Bacillus cereus group</taxon>
    </lineage>
</organism>
<keyword evidence="1" id="KW-0812">Transmembrane</keyword>
<dbReference type="EMBL" id="SZOH01000474">
    <property type="protein sequence ID" value="TKJ05578.1"/>
    <property type="molecule type" value="Genomic_DNA"/>
</dbReference>